<dbReference type="EMBL" id="MFKE01000019">
    <property type="protein sequence ID" value="OGG34933.1"/>
    <property type="molecule type" value="Genomic_DNA"/>
</dbReference>
<keyword evidence="1" id="KW-0812">Transmembrane</keyword>
<evidence type="ECO:0000313" key="3">
    <source>
        <dbReference type="Proteomes" id="UP000176186"/>
    </source>
</evidence>
<comment type="caution">
    <text evidence="2">The sequence shown here is derived from an EMBL/GenBank/DDBJ whole genome shotgun (WGS) entry which is preliminary data.</text>
</comment>
<dbReference type="AlphaFoldDB" id="A0A1F6BDQ8"/>
<feature type="transmembrane region" description="Helical" evidence="1">
    <location>
        <begin position="21"/>
        <end position="46"/>
    </location>
</feature>
<feature type="transmembrane region" description="Helical" evidence="1">
    <location>
        <begin position="95"/>
        <end position="112"/>
    </location>
</feature>
<accession>A0A1F6BDQ8</accession>
<dbReference type="STRING" id="1798401.A2363_01790"/>
<evidence type="ECO:0000256" key="1">
    <source>
        <dbReference type="SAM" id="Phobius"/>
    </source>
</evidence>
<feature type="transmembrane region" description="Helical" evidence="1">
    <location>
        <begin position="66"/>
        <end position="83"/>
    </location>
</feature>
<dbReference type="Proteomes" id="UP000176186">
    <property type="component" value="Unassembled WGS sequence"/>
</dbReference>
<reference evidence="2 3" key="1">
    <citation type="journal article" date="2016" name="Nat. Commun.">
        <title>Thousands of microbial genomes shed light on interconnected biogeochemical processes in an aquifer system.</title>
        <authorList>
            <person name="Anantharaman K."/>
            <person name="Brown C.T."/>
            <person name="Hug L.A."/>
            <person name="Sharon I."/>
            <person name="Castelle C.J."/>
            <person name="Probst A.J."/>
            <person name="Thomas B.C."/>
            <person name="Singh A."/>
            <person name="Wilkins M.J."/>
            <person name="Karaoz U."/>
            <person name="Brodie E.L."/>
            <person name="Williams K.H."/>
            <person name="Hubbard S.S."/>
            <person name="Banfield J.F."/>
        </authorList>
    </citation>
    <scope>NUCLEOTIDE SEQUENCE [LARGE SCALE GENOMIC DNA]</scope>
</reference>
<organism evidence="2 3">
    <name type="scientific">Candidatus Gottesmanbacteria bacterium RIFOXYB1_FULL_47_11</name>
    <dbReference type="NCBI Taxonomy" id="1798401"/>
    <lineage>
        <taxon>Bacteria</taxon>
        <taxon>Candidatus Gottesmaniibacteriota</taxon>
    </lineage>
</organism>
<evidence type="ECO:0000313" key="2">
    <source>
        <dbReference type="EMBL" id="OGG34933.1"/>
    </source>
</evidence>
<keyword evidence="1" id="KW-1133">Transmembrane helix</keyword>
<proteinExistence type="predicted"/>
<protein>
    <submittedName>
        <fullName evidence="2">Uncharacterized protein</fullName>
    </submittedName>
</protein>
<name>A0A1F6BDQ8_9BACT</name>
<gene>
    <name evidence="2" type="ORF">A2363_01790</name>
</gene>
<sequence length="153" mass="17714">MAKVKSNEISMKPRWYFIMGSLLTIAGLVGFSIGTIFLTNVTLFLIRRHGPMGQWRLQQLLSSFPLWIPVLAIFGMALGIWMLRKYDFSYKKNFWLIILGFIFSVILAAFVIDQLGLNDMWSRQGPMRRFYQQIEGQAFPRGQGQGRAFGVYY</sequence>
<keyword evidence="1" id="KW-0472">Membrane</keyword>